<dbReference type="SUPFAM" id="SSF47954">
    <property type="entry name" value="Cyclin-like"/>
    <property type="match status" value="1"/>
</dbReference>
<protein>
    <recommendedName>
        <fullName evidence="6">Cyclin</fullName>
    </recommendedName>
</protein>
<dbReference type="GO" id="GO:0051301">
    <property type="term" value="P:cell division"/>
    <property type="evidence" value="ECO:0007669"/>
    <property type="project" value="UniProtKB-KW"/>
</dbReference>
<dbReference type="InterPro" id="IPR036915">
    <property type="entry name" value="Cyclin-like_sf"/>
</dbReference>
<evidence type="ECO:0000256" key="3">
    <source>
        <dbReference type="ARBA" id="ARBA00023306"/>
    </source>
</evidence>
<reference evidence="4 5" key="1">
    <citation type="submission" date="2019-09" db="EMBL/GenBank/DDBJ databases">
        <title>A chromosome-level genome assembly of the Chinese tupelo Nyssa sinensis.</title>
        <authorList>
            <person name="Yang X."/>
            <person name="Kang M."/>
            <person name="Yang Y."/>
            <person name="Xiong H."/>
            <person name="Wang M."/>
            <person name="Zhang Z."/>
            <person name="Wang Z."/>
            <person name="Wu H."/>
            <person name="Ma T."/>
            <person name="Liu J."/>
            <person name="Xi Z."/>
        </authorList>
    </citation>
    <scope>NUCLEOTIDE SEQUENCE [LARGE SCALE GENOMIC DNA]</scope>
    <source>
        <strain evidence="4">J267</strain>
        <tissue evidence="4">Leaf</tissue>
    </source>
</reference>
<comment type="similarity">
    <text evidence="1">Belongs to the cyclin family. Cyclin U/P subfamily.</text>
</comment>
<dbReference type="EMBL" id="CM018033">
    <property type="protein sequence ID" value="KAA8545103.1"/>
    <property type="molecule type" value="Genomic_DNA"/>
</dbReference>
<organism evidence="4 5">
    <name type="scientific">Nyssa sinensis</name>
    <dbReference type="NCBI Taxonomy" id="561372"/>
    <lineage>
        <taxon>Eukaryota</taxon>
        <taxon>Viridiplantae</taxon>
        <taxon>Streptophyta</taxon>
        <taxon>Embryophyta</taxon>
        <taxon>Tracheophyta</taxon>
        <taxon>Spermatophyta</taxon>
        <taxon>Magnoliopsida</taxon>
        <taxon>eudicotyledons</taxon>
        <taxon>Gunneridae</taxon>
        <taxon>Pentapetalae</taxon>
        <taxon>asterids</taxon>
        <taxon>Cornales</taxon>
        <taxon>Nyssaceae</taxon>
        <taxon>Nyssa</taxon>
    </lineage>
</organism>
<evidence type="ECO:0000313" key="4">
    <source>
        <dbReference type="EMBL" id="KAA8545103.1"/>
    </source>
</evidence>
<dbReference type="GO" id="GO:0019901">
    <property type="term" value="F:protein kinase binding"/>
    <property type="evidence" value="ECO:0007669"/>
    <property type="project" value="InterPro"/>
</dbReference>
<dbReference type="Gene3D" id="1.10.472.10">
    <property type="entry name" value="Cyclin-like"/>
    <property type="match status" value="1"/>
</dbReference>
<keyword evidence="5" id="KW-1185">Reference proteome</keyword>
<evidence type="ECO:0000313" key="5">
    <source>
        <dbReference type="Proteomes" id="UP000325577"/>
    </source>
</evidence>
<evidence type="ECO:0008006" key="6">
    <source>
        <dbReference type="Google" id="ProtNLM"/>
    </source>
</evidence>
<dbReference type="Pfam" id="PF08613">
    <property type="entry name" value="Cyclin"/>
    <property type="match status" value="1"/>
</dbReference>
<keyword evidence="3" id="KW-0131">Cell cycle</keyword>
<evidence type="ECO:0000256" key="1">
    <source>
        <dbReference type="ARBA" id="ARBA00007215"/>
    </source>
</evidence>
<dbReference type="Proteomes" id="UP000325577">
    <property type="component" value="Linkage Group LG10"/>
</dbReference>
<dbReference type="AlphaFoldDB" id="A0A5J5BPM4"/>
<gene>
    <name evidence="4" type="ORF">F0562_019887</name>
</gene>
<proteinExistence type="inferred from homology"/>
<evidence type="ECO:0000256" key="2">
    <source>
        <dbReference type="ARBA" id="ARBA00022618"/>
    </source>
</evidence>
<dbReference type="PANTHER" id="PTHR15615:SF80">
    <property type="entry name" value="CYCLIN"/>
    <property type="match status" value="1"/>
</dbReference>
<dbReference type="OrthoDB" id="337735at2759"/>
<keyword evidence="2" id="KW-0132">Cell division</keyword>
<sequence length="220" mass="24848">MGTQALNGKTSVSETYSNLGLVEEGRGVSGPPQVLSLISSVIERTIQKNEKLLKASAEREVITIFHGSRAPALSIQRYIERIFKYSGCSTSSFVVAYIYINKLLQWMNVYLTSLNIHRLLITSVMLAAKFLDDECHNNAYYAKIGGISTTEMNELEMKFLFGMAFRLHVTVETFDKYCLELEEEAKGKYQIDRSIRVSALRRSWTNKDARTIAGYTCKAT</sequence>
<dbReference type="InterPro" id="IPR013922">
    <property type="entry name" value="Cyclin_PHO80-like"/>
</dbReference>
<name>A0A5J5BPM4_9ASTE</name>
<accession>A0A5J5BPM4</accession>
<dbReference type="PANTHER" id="PTHR15615">
    <property type="match status" value="1"/>
</dbReference>